<keyword evidence="4" id="KW-0472">Membrane</keyword>
<keyword evidence="6" id="KW-0378">Hydrolase</keyword>
<keyword evidence="5" id="KW-0732">Signal</keyword>
<evidence type="ECO:0000256" key="2">
    <source>
        <dbReference type="ARBA" id="ARBA00022692"/>
    </source>
</evidence>
<dbReference type="Proteomes" id="UP000517916">
    <property type="component" value="Unassembled WGS sequence"/>
</dbReference>
<dbReference type="GO" id="GO:0008237">
    <property type="term" value="F:metallopeptidase activity"/>
    <property type="evidence" value="ECO:0007669"/>
    <property type="project" value="UniProtKB-KW"/>
</dbReference>
<feature type="signal peptide" evidence="5">
    <location>
        <begin position="1"/>
        <end position="23"/>
    </location>
</feature>
<dbReference type="RefSeq" id="WP_025360705.1">
    <property type="nucleotide sequence ID" value="NZ_BAAABQ010000009.1"/>
</dbReference>
<evidence type="ECO:0000256" key="5">
    <source>
        <dbReference type="SAM" id="SignalP"/>
    </source>
</evidence>
<keyword evidence="7" id="KW-1185">Reference proteome</keyword>
<evidence type="ECO:0000256" key="4">
    <source>
        <dbReference type="ARBA" id="ARBA00023136"/>
    </source>
</evidence>
<dbReference type="EMBL" id="JACJID010000002">
    <property type="protein sequence ID" value="MBA8926147.1"/>
    <property type="molecule type" value="Genomic_DNA"/>
</dbReference>
<dbReference type="PANTHER" id="PTHR30168">
    <property type="entry name" value="PUTATIVE MEMBRANE PROTEIN YPFJ"/>
    <property type="match status" value="1"/>
</dbReference>
<reference evidence="6 7" key="1">
    <citation type="submission" date="2020-08" db="EMBL/GenBank/DDBJ databases">
        <title>Genomic Encyclopedia of Archaeal and Bacterial Type Strains, Phase II (KMG-II): from individual species to whole genera.</title>
        <authorList>
            <person name="Goeker M."/>
        </authorList>
    </citation>
    <scope>NUCLEOTIDE SEQUENCE [LARGE SCALE GENOMIC DNA]</scope>
    <source>
        <strain evidence="6 7">DSM 43850</strain>
    </source>
</reference>
<evidence type="ECO:0000313" key="7">
    <source>
        <dbReference type="Proteomes" id="UP000517916"/>
    </source>
</evidence>
<dbReference type="Pfam" id="PF04228">
    <property type="entry name" value="Zn_peptidase"/>
    <property type="match status" value="1"/>
</dbReference>
<evidence type="ECO:0000256" key="1">
    <source>
        <dbReference type="ARBA" id="ARBA00004167"/>
    </source>
</evidence>
<dbReference type="PANTHER" id="PTHR30168:SF0">
    <property type="entry name" value="INNER MEMBRANE PROTEIN"/>
    <property type="match status" value="1"/>
</dbReference>
<dbReference type="PROSITE" id="PS51257">
    <property type="entry name" value="PROKAR_LIPOPROTEIN"/>
    <property type="match status" value="1"/>
</dbReference>
<keyword evidence="6" id="KW-0645">Protease</keyword>
<keyword evidence="6" id="KW-0482">Metalloprotease</keyword>
<evidence type="ECO:0000313" key="6">
    <source>
        <dbReference type="EMBL" id="MBA8926147.1"/>
    </source>
</evidence>
<name>A0ABR6BGZ2_9PSEU</name>
<organism evidence="6 7">
    <name type="scientific">Kutzneria viridogrisea</name>
    <dbReference type="NCBI Taxonomy" id="47990"/>
    <lineage>
        <taxon>Bacteria</taxon>
        <taxon>Bacillati</taxon>
        <taxon>Actinomycetota</taxon>
        <taxon>Actinomycetes</taxon>
        <taxon>Pseudonocardiales</taxon>
        <taxon>Pseudonocardiaceae</taxon>
        <taxon>Kutzneria</taxon>
    </lineage>
</organism>
<keyword evidence="2" id="KW-0812">Transmembrane</keyword>
<gene>
    <name evidence="6" type="ORF">BC739_003346</name>
</gene>
<comment type="subcellular location">
    <subcellularLocation>
        <location evidence="1">Membrane</location>
        <topology evidence="1">Single-pass membrane protein</topology>
    </subcellularLocation>
</comment>
<dbReference type="InterPro" id="IPR007343">
    <property type="entry name" value="Uncharacterised_pept_Zn_put"/>
</dbReference>
<sequence length="454" mass="47188">MRSWGRLSAVLAGLLLVTACATAIPGEPMSASGALVGSVDPIFVQGTDGKDTDQLAATAVTDVQEFWRQTFPAVFGKPWKDLSGGVFSVDTSDQKAKAPPCTQQAADVEGNAFYCPQSDSVAWDRAALLPVLRDRFGDASVVLVLAHELGHAVQSRSGLTPQAERADPERYPTILIETMADCYAGAFVRSVAEGKAQHLRINPRQLDLALGALVSFRDPVGTTQSAAGAHGDAFDRVSAFQDGYGQGAKLCAGMTVQNRTFTQRGFTSQQDLATGGNLKLVQLVSLLTPDLNNFFGQLVGTAWQAPALKSTDVDPSCSGGTQGPVAYCVDQKAVALNANGTIPKLVADIGDFAAGTLIASRYGLAAVAALGKPVDGPDAGKQAVCLAGAYTGSVLARQGTADVALSPGDLDKSVQVLLGYDYAARNSAGRAVPTGFERVAAFRDGFSRGAKVCV</sequence>
<proteinExistence type="predicted"/>
<keyword evidence="3" id="KW-1133">Transmembrane helix</keyword>
<accession>A0ABR6BGZ2</accession>
<comment type="caution">
    <text evidence="6">The sequence shown here is derived from an EMBL/GenBank/DDBJ whole genome shotgun (WGS) entry which is preliminary data.</text>
</comment>
<feature type="chain" id="PRO_5045753416" evidence="5">
    <location>
        <begin position="24"/>
        <end position="454"/>
    </location>
</feature>
<evidence type="ECO:0000256" key="3">
    <source>
        <dbReference type="ARBA" id="ARBA00022989"/>
    </source>
</evidence>
<protein>
    <submittedName>
        <fullName evidence="6">Metalloprotease</fullName>
    </submittedName>
</protein>